<evidence type="ECO:0000256" key="1">
    <source>
        <dbReference type="ARBA" id="ARBA00022574"/>
    </source>
</evidence>
<feature type="repeat" description="WD" evidence="3">
    <location>
        <begin position="59"/>
        <end position="100"/>
    </location>
</feature>
<dbReference type="AlphaFoldDB" id="A0A316V6W2"/>
<keyword evidence="2" id="KW-0677">Repeat</keyword>
<feature type="repeat" description="WD" evidence="3">
    <location>
        <begin position="195"/>
        <end position="236"/>
    </location>
</feature>
<evidence type="ECO:0000313" key="6">
    <source>
        <dbReference type="EMBL" id="PWN32778.1"/>
    </source>
</evidence>
<evidence type="ECO:0000256" key="2">
    <source>
        <dbReference type="ARBA" id="ARBA00022737"/>
    </source>
</evidence>
<proteinExistence type="predicted"/>
<evidence type="ECO:0000256" key="3">
    <source>
        <dbReference type="PROSITE-ProRule" id="PRU00221"/>
    </source>
</evidence>
<dbReference type="STRING" id="1280837.A0A316V6W2"/>
<dbReference type="Gene3D" id="2.130.10.10">
    <property type="entry name" value="YVTN repeat-like/Quinoprotein amine dehydrogenase"/>
    <property type="match status" value="1"/>
</dbReference>
<dbReference type="InParanoid" id="A0A316V6W2"/>
<dbReference type="PANTHER" id="PTHR22847">
    <property type="entry name" value="WD40 REPEAT PROTEIN"/>
    <property type="match status" value="1"/>
</dbReference>
<dbReference type="PROSITE" id="PS00678">
    <property type="entry name" value="WD_REPEATS_1"/>
    <property type="match status" value="2"/>
</dbReference>
<gene>
    <name evidence="6" type="ORF">FA14DRAFT_162064</name>
</gene>
<dbReference type="GO" id="GO:0042393">
    <property type="term" value="F:histone binding"/>
    <property type="evidence" value="ECO:0007669"/>
    <property type="project" value="TreeGrafter"/>
</dbReference>
<dbReference type="OrthoDB" id="674604at2759"/>
<evidence type="ECO:0000256" key="4">
    <source>
        <dbReference type="SAM" id="MobiDB-lite"/>
    </source>
</evidence>
<feature type="repeat" description="WD" evidence="3">
    <location>
        <begin position="309"/>
        <end position="332"/>
    </location>
</feature>
<feature type="repeat" description="WD" evidence="3">
    <location>
        <begin position="238"/>
        <end position="279"/>
    </location>
</feature>
<dbReference type="InterPro" id="IPR019775">
    <property type="entry name" value="WD40_repeat_CS"/>
</dbReference>
<dbReference type="PROSITE" id="PS50082">
    <property type="entry name" value="WD_REPEATS_2"/>
    <property type="match status" value="6"/>
</dbReference>
<feature type="domain" description="WDR5-like beta-propeller" evidence="5">
    <location>
        <begin position="58"/>
        <end position="367"/>
    </location>
</feature>
<dbReference type="PANTHER" id="PTHR22847:SF637">
    <property type="entry name" value="WD REPEAT DOMAIN 5B"/>
    <property type="match status" value="1"/>
</dbReference>
<feature type="repeat" description="WD" evidence="3">
    <location>
        <begin position="153"/>
        <end position="194"/>
    </location>
</feature>
<dbReference type="RefSeq" id="XP_025353080.1">
    <property type="nucleotide sequence ID" value="XM_025499412.1"/>
</dbReference>
<feature type="compositionally biased region" description="Acidic residues" evidence="4">
    <location>
        <begin position="1"/>
        <end position="10"/>
    </location>
</feature>
<organism evidence="6 7">
    <name type="scientific">Meira miltonrushii</name>
    <dbReference type="NCBI Taxonomy" id="1280837"/>
    <lineage>
        <taxon>Eukaryota</taxon>
        <taxon>Fungi</taxon>
        <taxon>Dikarya</taxon>
        <taxon>Basidiomycota</taxon>
        <taxon>Ustilaginomycotina</taxon>
        <taxon>Exobasidiomycetes</taxon>
        <taxon>Exobasidiales</taxon>
        <taxon>Brachybasidiaceae</taxon>
        <taxon>Meira</taxon>
    </lineage>
</organism>
<reference evidence="6 7" key="1">
    <citation type="journal article" date="2018" name="Mol. Biol. Evol.">
        <title>Broad Genomic Sampling Reveals a Smut Pathogenic Ancestry of the Fungal Clade Ustilaginomycotina.</title>
        <authorList>
            <person name="Kijpornyongpan T."/>
            <person name="Mondo S.J."/>
            <person name="Barry K."/>
            <person name="Sandor L."/>
            <person name="Lee J."/>
            <person name="Lipzen A."/>
            <person name="Pangilinan J."/>
            <person name="LaButti K."/>
            <person name="Hainaut M."/>
            <person name="Henrissat B."/>
            <person name="Grigoriev I.V."/>
            <person name="Spatafora J.W."/>
            <person name="Aime M.C."/>
        </authorList>
    </citation>
    <scope>NUCLEOTIDE SEQUENCE [LARGE SCALE GENOMIC DNA]</scope>
    <source>
        <strain evidence="6 7">MCA 3882</strain>
    </source>
</reference>
<protein>
    <submittedName>
        <fullName evidence="6">Will die slowly-like protein</fullName>
    </submittedName>
</protein>
<dbReference type="SUPFAM" id="SSF50978">
    <property type="entry name" value="WD40 repeat-like"/>
    <property type="match status" value="1"/>
</dbReference>
<dbReference type="SMART" id="SM00320">
    <property type="entry name" value="WD40"/>
    <property type="match status" value="7"/>
</dbReference>
<name>A0A316V6W2_9BASI</name>
<dbReference type="PRINTS" id="PR00320">
    <property type="entry name" value="GPROTEINBRPT"/>
</dbReference>
<dbReference type="InterPro" id="IPR001680">
    <property type="entry name" value="WD40_rpt"/>
</dbReference>
<dbReference type="PROSITE" id="PS50294">
    <property type="entry name" value="WD_REPEATS_REGION"/>
    <property type="match status" value="5"/>
</dbReference>
<evidence type="ECO:0000313" key="7">
    <source>
        <dbReference type="Proteomes" id="UP000245771"/>
    </source>
</evidence>
<accession>A0A316V6W2</accession>
<dbReference type="EMBL" id="KZ819605">
    <property type="protein sequence ID" value="PWN32778.1"/>
    <property type="molecule type" value="Genomic_DNA"/>
</dbReference>
<dbReference type="InterPro" id="IPR015943">
    <property type="entry name" value="WD40/YVTN_repeat-like_dom_sf"/>
</dbReference>
<feature type="repeat" description="WD" evidence="3">
    <location>
        <begin position="111"/>
        <end position="142"/>
    </location>
</feature>
<dbReference type="Pfam" id="PF25175">
    <property type="entry name" value="Beta-prop_WDR5"/>
    <property type="match status" value="1"/>
</dbReference>
<feature type="region of interest" description="Disordered" evidence="4">
    <location>
        <begin position="1"/>
        <end position="46"/>
    </location>
</feature>
<dbReference type="FunFam" id="2.130.10.10:FF:000228">
    <property type="entry name" value="COMPASS-like H3K4 histone methylase component WDR5A"/>
    <property type="match status" value="1"/>
</dbReference>
<evidence type="ECO:0000259" key="5">
    <source>
        <dbReference type="Pfam" id="PF25175"/>
    </source>
</evidence>
<sequence>MSMDVDEEVDINATKADPSSSVTEHLHKNGNQSMAPEEVDSRQASQDTKSTSCSLIFTLQGHKKSVSSLAISPDGTEIVSSGADGLLKIWSLATGSLRATLDAQEQIEPSSSTQRQGISDVAWSSDGKYIVCGGDDKLVRVWHAKRLELLCEFEGHTSFIFCVAFNPNTTLAVSGSFDESVRMWDLQKKRCHRTIAAHSEAVTGVAFNRDGSILASCSYDGLIRLWDAFTGQCLKTLVHGEAMPIGHVVFSPNGFQLLATSLDNSIRLWDMANGRVLKTYVGHQNAKFALKSAFTAWNTSDSNSDLPCFVVAGSEDQKVYLWDLQGKQVEHTLQSHRDVVLCIAAHPSKPIIASASLDRDPCIKVWHLKST</sequence>
<dbReference type="InterPro" id="IPR020472">
    <property type="entry name" value="WD40_PAC1"/>
</dbReference>
<dbReference type="CDD" id="cd00200">
    <property type="entry name" value="WD40"/>
    <property type="match status" value="1"/>
</dbReference>
<dbReference type="InterPro" id="IPR059122">
    <property type="entry name" value="Beta-prop_WDR5-like"/>
</dbReference>
<dbReference type="Proteomes" id="UP000245771">
    <property type="component" value="Unassembled WGS sequence"/>
</dbReference>
<keyword evidence="7" id="KW-1185">Reference proteome</keyword>
<dbReference type="GeneID" id="37021193"/>
<dbReference type="InterPro" id="IPR036322">
    <property type="entry name" value="WD40_repeat_dom_sf"/>
</dbReference>
<dbReference type="GO" id="GO:0048188">
    <property type="term" value="C:Set1C/COMPASS complex"/>
    <property type="evidence" value="ECO:0007669"/>
    <property type="project" value="TreeGrafter"/>
</dbReference>
<keyword evidence="1 3" id="KW-0853">WD repeat</keyword>
<feature type="compositionally biased region" description="Polar residues" evidence="4">
    <location>
        <begin position="17"/>
        <end position="34"/>
    </location>
</feature>